<dbReference type="SUPFAM" id="SSF81321">
    <property type="entry name" value="Family A G protein-coupled receptor-like"/>
    <property type="match status" value="1"/>
</dbReference>
<dbReference type="PANTHER" id="PTHR22943:SF106">
    <property type="entry name" value="SEVEN TM RECEPTOR"/>
    <property type="match status" value="1"/>
</dbReference>
<dbReference type="GO" id="GO:0038022">
    <property type="term" value="F:G protein-coupled olfactory receptor activity"/>
    <property type="evidence" value="ECO:0007669"/>
    <property type="project" value="TreeGrafter"/>
</dbReference>
<reference evidence="3" key="1">
    <citation type="submission" date="2010-08" db="EMBL/GenBank/DDBJ databases">
        <authorList>
            <consortium name="Caenorhabditis japonica Sequencing Consortium"/>
            <person name="Wilson R.K."/>
        </authorList>
    </citation>
    <scope>NUCLEOTIDE SEQUENCE [LARGE SCALE GENOMIC DNA]</scope>
    <source>
        <strain evidence="3">DF5081</strain>
    </source>
</reference>
<keyword evidence="1" id="KW-0812">Transmembrane</keyword>
<keyword evidence="1" id="KW-0472">Membrane</keyword>
<sequence length="186" mass="21258">MDKKPIPDFPKFFRESIRTSFEMEINQTAYIAAVFFPPDYHGDPCFSYQCGIGVLFIIAIMLVPFYIVITTGIKSVEKINEFPTSDYGKDLQMQLYKALVAQTLIPVLSLFLPFSGVFLLPLFEIDCALLTNSMMFVYALYPLVDPLPIFFFVRNYRNAVANIFCCKCGRENQIHNMAPPPEITSF</sequence>
<dbReference type="InterPro" id="IPR019428">
    <property type="entry name" value="7TM_GPCR_serpentine_rcpt_Str"/>
</dbReference>
<dbReference type="GO" id="GO:0042048">
    <property type="term" value="P:olfactory behavior"/>
    <property type="evidence" value="ECO:0007669"/>
    <property type="project" value="TreeGrafter"/>
</dbReference>
<feature type="transmembrane region" description="Helical" evidence="1">
    <location>
        <begin position="135"/>
        <end position="153"/>
    </location>
</feature>
<dbReference type="AlphaFoldDB" id="A0A8R1E117"/>
<protein>
    <recommendedName>
        <fullName evidence="4">G protein-coupled receptor</fullName>
    </recommendedName>
</protein>
<reference evidence="2" key="2">
    <citation type="submission" date="2022-06" db="UniProtKB">
        <authorList>
            <consortium name="EnsemblMetazoa"/>
        </authorList>
    </citation>
    <scope>IDENTIFICATION</scope>
    <source>
        <strain evidence="2">DF5081</strain>
    </source>
</reference>
<keyword evidence="1" id="KW-1133">Transmembrane helix</keyword>
<evidence type="ECO:0000313" key="3">
    <source>
        <dbReference type="Proteomes" id="UP000005237"/>
    </source>
</evidence>
<dbReference type="PANTHER" id="PTHR22943">
    <property type="entry name" value="7-TRANSMEMBRANE DOMAIN RECEPTOR C.ELEGANS"/>
    <property type="match status" value="1"/>
</dbReference>
<name>A0A8R1E117_CAEJA</name>
<accession>A0A8R1E117</accession>
<dbReference type="Gene3D" id="1.20.1070.10">
    <property type="entry name" value="Rhodopsin 7-helix transmembrane proteins"/>
    <property type="match status" value="1"/>
</dbReference>
<feature type="transmembrane region" description="Helical" evidence="1">
    <location>
        <begin position="99"/>
        <end position="123"/>
    </location>
</feature>
<dbReference type="Pfam" id="PF10326">
    <property type="entry name" value="7TM_GPCR_Str"/>
    <property type="match status" value="1"/>
</dbReference>
<evidence type="ECO:0008006" key="4">
    <source>
        <dbReference type="Google" id="ProtNLM"/>
    </source>
</evidence>
<dbReference type="GO" id="GO:0005886">
    <property type="term" value="C:plasma membrane"/>
    <property type="evidence" value="ECO:0007669"/>
    <property type="project" value="TreeGrafter"/>
</dbReference>
<dbReference type="EnsemblMetazoa" id="CJA16044.1">
    <property type="protein sequence ID" value="CJA16044.1"/>
    <property type="gene ID" value="WBGene00135248"/>
</dbReference>
<keyword evidence="3" id="KW-1185">Reference proteome</keyword>
<evidence type="ECO:0000313" key="2">
    <source>
        <dbReference type="EnsemblMetazoa" id="CJA16044.1"/>
    </source>
</evidence>
<feature type="transmembrane region" description="Helical" evidence="1">
    <location>
        <begin position="46"/>
        <end position="69"/>
    </location>
</feature>
<evidence type="ECO:0000256" key="1">
    <source>
        <dbReference type="SAM" id="Phobius"/>
    </source>
</evidence>
<organism evidence="2 3">
    <name type="scientific">Caenorhabditis japonica</name>
    <dbReference type="NCBI Taxonomy" id="281687"/>
    <lineage>
        <taxon>Eukaryota</taxon>
        <taxon>Metazoa</taxon>
        <taxon>Ecdysozoa</taxon>
        <taxon>Nematoda</taxon>
        <taxon>Chromadorea</taxon>
        <taxon>Rhabditida</taxon>
        <taxon>Rhabditina</taxon>
        <taxon>Rhabditomorpha</taxon>
        <taxon>Rhabditoidea</taxon>
        <taxon>Rhabditidae</taxon>
        <taxon>Peloderinae</taxon>
        <taxon>Caenorhabditis</taxon>
    </lineage>
</organism>
<proteinExistence type="predicted"/>
<dbReference type="Proteomes" id="UP000005237">
    <property type="component" value="Unassembled WGS sequence"/>
</dbReference>